<reference evidence="11 12" key="1">
    <citation type="submission" date="2018-04" db="EMBL/GenBank/DDBJ databases">
        <title>The genome of golden apple snail Pomacea canaliculata provides insight into stress tolerance and invasive adaptation.</title>
        <authorList>
            <person name="Liu C."/>
            <person name="Liu B."/>
            <person name="Ren Y."/>
            <person name="Zhang Y."/>
            <person name="Wang H."/>
            <person name="Li S."/>
            <person name="Jiang F."/>
            <person name="Yin L."/>
            <person name="Zhang G."/>
            <person name="Qian W."/>
            <person name="Fan W."/>
        </authorList>
    </citation>
    <scope>NUCLEOTIDE SEQUENCE [LARGE SCALE GENOMIC DNA]</scope>
    <source>
        <strain evidence="11">SZHN2017</strain>
        <tissue evidence="11">Muscle</tissue>
    </source>
</reference>
<evidence type="ECO:0000256" key="3">
    <source>
        <dbReference type="ARBA" id="ARBA00022741"/>
    </source>
</evidence>
<dbReference type="GO" id="GO:0005524">
    <property type="term" value="F:ATP binding"/>
    <property type="evidence" value="ECO:0007669"/>
    <property type="project" value="UniProtKB-UniRule"/>
</dbReference>
<dbReference type="PROSITE" id="PS00183">
    <property type="entry name" value="UBC_1"/>
    <property type="match status" value="1"/>
</dbReference>
<evidence type="ECO:0000256" key="8">
    <source>
        <dbReference type="PROSITE-ProRule" id="PRU10133"/>
    </source>
</evidence>
<keyword evidence="3 9" id="KW-0547">Nucleotide-binding</keyword>
<dbReference type="GO" id="GO:0061654">
    <property type="term" value="F:NEDD8 conjugating enzyme activity"/>
    <property type="evidence" value="ECO:0007669"/>
    <property type="project" value="UniProtKB-EC"/>
</dbReference>
<evidence type="ECO:0000313" key="11">
    <source>
        <dbReference type="EMBL" id="PVD39093.1"/>
    </source>
</evidence>
<dbReference type="FunFam" id="3.10.110.10:FF:000033">
    <property type="entry name" value="NEDD8-conjugating enzyme UBE2F"/>
    <property type="match status" value="1"/>
</dbReference>
<dbReference type="CDD" id="cd23794">
    <property type="entry name" value="UBCc_UBE2F_UBE2M"/>
    <property type="match status" value="1"/>
</dbReference>
<dbReference type="PROSITE" id="PS50127">
    <property type="entry name" value="UBC_2"/>
    <property type="match status" value="1"/>
</dbReference>
<keyword evidence="4 9" id="KW-0833">Ubl conjugation pathway</keyword>
<dbReference type="InterPro" id="IPR050113">
    <property type="entry name" value="Ub_conjugating_enzyme"/>
</dbReference>
<comment type="catalytic activity">
    <reaction evidence="6">
        <text>[E1 NEDD8-activating enzyme]-S-[NEDD8 protein]-yl-L-cysteine + [E2 NEDD8-conjugating enzyme]-L-cysteine = [E1 NEDD8-activating enzyme]-L-cysteine + [E2 NEDD8-conjugating enzyme]-S-[NEDD8-protein]-yl-L-cysteine.</text>
        <dbReference type="EC" id="2.3.2.34"/>
    </reaction>
</comment>
<gene>
    <name evidence="11" type="ORF">C0Q70_01721</name>
</gene>
<accession>A0A2T7Q094</accession>
<organism evidence="11 12">
    <name type="scientific">Pomacea canaliculata</name>
    <name type="common">Golden apple snail</name>
    <dbReference type="NCBI Taxonomy" id="400727"/>
    <lineage>
        <taxon>Eukaryota</taxon>
        <taxon>Metazoa</taxon>
        <taxon>Spiralia</taxon>
        <taxon>Lophotrochozoa</taxon>
        <taxon>Mollusca</taxon>
        <taxon>Gastropoda</taxon>
        <taxon>Caenogastropoda</taxon>
        <taxon>Architaenioglossa</taxon>
        <taxon>Ampullarioidea</taxon>
        <taxon>Ampullariidae</taxon>
        <taxon>Pomacea</taxon>
    </lineage>
</organism>
<protein>
    <recommendedName>
        <fullName evidence="7">E2 NEDD8-conjugating enzyme</fullName>
        <ecNumber evidence="7">2.3.2.34</ecNumber>
    </recommendedName>
</protein>
<dbReference type="EMBL" id="PZQS01000001">
    <property type="protein sequence ID" value="PVD39093.1"/>
    <property type="molecule type" value="Genomic_DNA"/>
</dbReference>
<comment type="pathway">
    <text evidence="1">Protein modification; protein neddylation.</text>
</comment>
<dbReference type="SUPFAM" id="SSF54495">
    <property type="entry name" value="UBC-like"/>
    <property type="match status" value="1"/>
</dbReference>
<feature type="domain" description="UBC core" evidence="10">
    <location>
        <begin position="1"/>
        <end position="142"/>
    </location>
</feature>
<dbReference type="Proteomes" id="UP000245119">
    <property type="component" value="Linkage Group LG1"/>
</dbReference>
<evidence type="ECO:0000256" key="9">
    <source>
        <dbReference type="RuleBase" id="RU362109"/>
    </source>
</evidence>
<keyword evidence="2" id="KW-0808">Transferase</keyword>
<feature type="active site" description="Glycyl thioester intermediate" evidence="8">
    <location>
        <position position="73"/>
    </location>
</feature>
<sequence>MEENMPRTCRVNFEDPSILHHFSLTITPDEGLWQGGRFKFQIDIPEEYNILPPKAICATKIWHPNITENGEICLSLLRQNSYDGLGWAPTRRLKDVVWGLNSLFSDLLNFDDPLNVEAAEHYARDKESFKTKVRDYIQTYAKR</sequence>
<keyword evidence="5 9" id="KW-0067">ATP-binding</keyword>
<evidence type="ECO:0000313" key="12">
    <source>
        <dbReference type="Proteomes" id="UP000245119"/>
    </source>
</evidence>
<name>A0A2T7Q094_POMCA</name>
<dbReference type="AlphaFoldDB" id="A0A2T7Q094"/>
<proteinExistence type="inferred from homology"/>
<dbReference type="InterPro" id="IPR023313">
    <property type="entry name" value="UBQ-conjugating_AS"/>
</dbReference>
<evidence type="ECO:0000256" key="7">
    <source>
        <dbReference type="ARBA" id="ARBA00044047"/>
    </source>
</evidence>
<evidence type="ECO:0000256" key="1">
    <source>
        <dbReference type="ARBA" id="ARBA00005032"/>
    </source>
</evidence>
<evidence type="ECO:0000259" key="10">
    <source>
        <dbReference type="PROSITE" id="PS50127"/>
    </source>
</evidence>
<comment type="caution">
    <text evidence="11">The sequence shown here is derived from an EMBL/GenBank/DDBJ whole genome shotgun (WGS) entry which is preliminary data.</text>
</comment>
<dbReference type="STRING" id="400727.A0A2T7Q094"/>
<dbReference type="Pfam" id="PF00179">
    <property type="entry name" value="UQ_con"/>
    <property type="match status" value="1"/>
</dbReference>
<evidence type="ECO:0000256" key="6">
    <source>
        <dbReference type="ARBA" id="ARBA00043698"/>
    </source>
</evidence>
<dbReference type="InterPro" id="IPR016135">
    <property type="entry name" value="UBQ-conjugating_enzyme/RWD"/>
</dbReference>
<dbReference type="InterPro" id="IPR000608">
    <property type="entry name" value="UBC"/>
</dbReference>
<dbReference type="PANTHER" id="PTHR24067">
    <property type="entry name" value="UBIQUITIN-CONJUGATING ENZYME E2"/>
    <property type="match status" value="1"/>
</dbReference>
<evidence type="ECO:0000256" key="4">
    <source>
        <dbReference type="ARBA" id="ARBA00022786"/>
    </source>
</evidence>
<dbReference type="OrthoDB" id="10249039at2759"/>
<comment type="similarity">
    <text evidence="9">Belongs to the ubiquitin-conjugating enzyme family.</text>
</comment>
<dbReference type="GO" id="GO:0045116">
    <property type="term" value="P:protein neddylation"/>
    <property type="evidence" value="ECO:0007669"/>
    <property type="project" value="UniProtKB-ARBA"/>
</dbReference>
<dbReference type="Gene3D" id="3.10.110.10">
    <property type="entry name" value="Ubiquitin Conjugating Enzyme"/>
    <property type="match status" value="1"/>
</dbReference>
<dbReference type="SMART" id="SM00212">
    <property type="entry name" value="UBCc"/>
    <property type="match status" value="1"/>
</dbReference>
<keyword evidence="12" id="KW-1185">Reference proteome</keyword>
<dbReference type="EC" id="2.3.2.34" evidence="7"/>
<evidence type="ECO:0000256" key="5">
    <source>
        <dbReference type="ARBA" id="ARBA00022840"/>
    </source>
</evidence>
<evidence type="ECO:0000256" key="2">
    <source>
        <dbReference type="ARBA" id="ARBA00022679"/>
    </source>
</evidence>